<evidence type="ECO:0000256" key="2">
    <source>
        <dbReference type="ARBA" id="ARBA00022692"/>
    </source>
</evidence>
<sequence length="188" mass="21558">MSASTYFILCLIGLSSVIAFYSKRFYYTHLLYPYGMMRMKDAYPIFTSHLIHQSFLHLAFNFALIFIFGVELENQLAIRAHGRYLVVLVWWCSSMVGTLCDLLLYRQDSQFYSCGASSGAMGVMAAYLWLDHDFNLQFLREMQLNVRIILPLLIVLTIWKIDKRKGRINYGSHAGGLLTGLGMSVILN</sequence>
<feature type="domain" description="Peptidase S54 rhomboid" evidence="6">
    <location>
        <begin position="42"/>
        <end position="187"/>
    </location>
</feature>
<protein>
    <submittedName>
        <fullName evidence="7">Rhomboid family intramembrane serine protease</fullName>
        <ecNumber evidence="7">3.4.21.-</ecNumber>
    </submittedName>
</protein>
<dbReference type="Proteomes" id="UP001597546">
    <property type="component" value="Unassembled WGS sequence"/>
</dbReference>
<evidence type="ECO:0000256" key="5">
    <source>
        <dbReference type="SAM" id="Phobius"/>
    </source>
</evidence>
<dbReference type="InterPro" id="IPR022764">
    <property type="entry name" value="Peptidase_S54_rhomboid_dom"/>
</dbReference>
<evidence type="ECO:0000256" key="4">
    <source>
        <dbReference type="ARBA" id="ARBA00023136"/>
    </source>
</evidence>
<accession>A0ABW5TNG1</accession>
<dbReference type="Pfam" id="PF01694">
    <property type="entry name" value="Rhomboid"/>
    <property type="match status" value="1"/>
</dbReference>
<feature type="transmembrane region" description="Helical" evidence="5">
    <location>
        <begin position="168"/>
        <end position="187"/>
    </location>
</feature>
<keyword evidence="2 5" id="KW-0812">Transmembrane</keyword>
<keyword evidence="8" id="KW-1185">Reference proteome</keyword>
<feature type="transmembrane region" description="Helical" evidence="5">
    <location>
        <begin position="142"/>
        <end position="161"/>
    </location>
</feature>
<feature type="transmembrane region" description="Helical" evidence="5">
    <location>
        <begin position="43"/>
        <end position="70"/>
    </location>
</feature>
<dbReference type="GO" id="GO:0008233">
    <property type="term" value="F:peptidase activity"/>
    <property type="evidence" value="ECO:0007669"/>
    <property type="project" value="UniProtKB-KW"/>
</dbReference>
<reference evidence="8" key="1">
    <citation type="journal article" date="2019" name="Int. J. Syst. Evol. Microbiol.">
        <title>The Global Catalogue of Microorganisms (GCM) 10K type strain sequencing project: providing services to taxonomists for standard genome sequencing and annotation.</title>
        <authorList>
            <consortium name="The Broad Institute Genomics Platform"/>
            <consortium name="The Broad Institute Genome Sequencing Center for Infectious Disease"/>
            <person name="Wu L."/>
            <person name="Ma J."/>
        </authorList>
    </citation>
    <scope>NUCLEOTIDE SEQUENCE [LARGE SCALE GENOMIC DNA]</scope>
    <source>
        <strain evidence="8">KCTC 42456</strain>
    </source>
</reference>
<keyword evidence="7" id="KW-0378">Hydrolase</keyword>
<dbReference type="PANTHER" id="PTHR43066:SF11">
    <property type="entry name" value="PEPTIDASE S54 RHOMBOID DOMAIN-CONTAINING PROTEIN"/>
    <property type="match status" value="1"/>
</dbReference>
<dbReference type="PANTHER" id="PTHR43066">
    <property type="entry name" value="RHOMBOID-RELATED PROTEIN"/>
    <property type="match status" value="1"/>
</dbReference>
<feature type="transmembrane region" description="Helical" evidence="5">
    <location>
        <begin position="82"/>
        <end position="104"/>
    </location>
</feature>
<dbReference type="RefSeq" id="WP_379041026.1">
    <property type="nucleotide sequence ID" value="NZ_JBHSKW010000006.1"/>
</dbReference>
<organism evidence="7 8">
    <name type="scientific">Pedobacter alpinus</name>
    <dbReference type="NCBI Taxonomy" id="1590643"/>
    <lineage>
        <taxon>Bacteria</taxon>
        <taxon>Pseudomonadati</taxon>
        <taxon>Bacteroidota</taxon>
        <taxon>Sphingobacteriia</taxon>
        <taxon>Sphingobacteriales</taxon>
        <taxon>Sphingobacteriaceae</taxon>
        <taxon>Pedobacter</taxon>
    </lineage>
</organism>
<evidence type="ECO:0000256" key="1">
    <source>
        <dbReference type="ARBA" id="ARBA00004141"/>
    </source>
</evidence>
<evidence type="ECO:0000313" key="7">
    <source>
        <dbReference type="EMBL" id="MFD2730260.1"/>
    </source>
</evidence>
<evidence type="ECO:0000259" key="6">
    <source>
        <dbReference type="Pfam" id="PF01694"/>
    </source>
</evidence>
<name>A0ABW5TNG1_9SPHI</name>
<evidence type="ECO:0000313" key="8">
    <source>
        <dbReference type="Proteomes" id="UP001597546"/>
    </source>
</evidence>
<dbReference type="GO" id="GO:0006508">
    <property type="term" value="P:proteolysis"/>
    <property type="evidence" value="ECO:0007669"/>
    <property type="project" value="UniProtKB-KW"/>
</dbReference>
<dbReference type="Gene3D" id="1.20.1540.10">
    <property type="entry name" value="Rhomboid-like"/>
    <property type="match status" value="1"/>
</dbReference>
<dbReference type="SUPFAM" id="SSF144091">
    <property type="entry name" value="Rhomboid-like"/>
    <property type="match status" value="1"/>
</dbReference>
<evidence type="ECO:0000256" key="3">
    <source>
        <dbReference type="ARBA" id="ARBA00022989"/>
    </source>
</evidence>
<feature type="transmembrane region" description="Helical" evidence="5">
    <location>
        <begin position="6"/>
        <end position="22"/>
    </location>
</feature>
<keyword evidence="7" id="KW-0645">Protease</keyword>
<dbReference type="EC" id="3.4.21.-" evidence="7"/>
<gene>
    <name evidence="7" type="ORF">ACFSSE_00935</name>
</gene>
<dbReference type="InterPro" id="IPR035952">
    <property type="entry name" value="Rhomboid-like_sf"/>
</dbReference>
<keyword evidence="3 5" id="KW-1133">Transmembrane helix</keyword>
<comment type="caution">
    <text evidence="7">The sequence shown here is derived from an EMBL/GenBank/DDBJ whole genome shotgun (WGS) entry which is preliminary data.</text>
</comment>
<proteinExistence type="predicted"/>
<feature type="transmembrane region" description="Helical" evidence="5">
    <location>
        <begin position="111"/>
        <end position="130"/>
    </location>
</feature>
<comment type="subcellular location">
    <subcellularLocation>
        <location evidence="1">Membrane</location>
        <topology evidence="1">Multi-pass membrane protein</topology>
    </subcellularLocation>
</comment>
<keyword evidence="4 5" id="KW-0472">Membrane</keyword>
<dbReference type="EMBL" id="JBHULV010000005">
    <property type="protein sequence ID" value="MFD2730260.1"/>
    <property type="molecule type" value="Genomic_DNA"/>
</dbReference>